<comment type="caution">
    <text evidence="2">The sequence shown here is derived from an EMBL/GenBank/DDBJ whole genome shotgun (WGS) entry which is preliminary data.</text>
</comment>
<protein>
    <submittedName>
        <fullName evidence="2">Uncharacterized protein</fullName>
    </submittedName>
</protein>
<reference evidence="2" key="1">
    <citation type="submission" date="2014-01" db="EMBL/GenBank/DDBJ databases">
        <authorList>
            <person name="Brown-Elliot B."/>
            <person name="Wallace R."/>
            <person name="Lenaerts A."/>
            <person name="Ordway D."/>
            <person name="DeGroote M.A."/>
            <person name="Parker T."/>
            <person name="Sizemore C."/>
            <person name="Tallon L.J."/>
            <person name="Sadzewicz L.K."/>
            <person name="Sengamalay N."/>
            <person name="Fraser C.M."/>
            <person name="Hine E."/>
            <person name="Shefchek K.A."/>
            <person name="Das S.P."/>
            <person name="Tettelin H."/>
        </authorList>
    </citation>
    <scope>NUCLEOTIDE SEQUENCE [LARGE SCALE GENOMIC DNA]</scope>
    <source>
        <strain evidence="2">4042</strain>
    </source>
</reference>
<dbReference type="EMBL" id="JAOB01000069">
    <property type="protein sequence ID" value="EUA23361.1"/>
    <property type="molecule type" value="Genomic_DNA"/>
</dbReference>
<accession>X7ZWH0</accession>
<gene>
    <name evidence="2" type="ORF">I553_5690</name>
</gene>
<name>X7ZWH0_MYCXE</name>
<proteinExistence type="predicted"/>
<organism evidence="2">
    <name type="scientific">Mycobacterium xenopi 4042</name>
    <dbReference type="NCBI Taxonomy" id="1299334"/>
    <lineage>
        <taxon>Bacteria</taxon>
        <taxon>Bacillati</taxon>
        <taxon>Actinomycetota</taxon>
        <taxon>Actinomycetes</taxon>
        <taxon>Mycobacteriales</taxon>
        <taxon>Mycobacteriaceae</taxon>
        <taxon>Mycobacterium</taxon>
    </lineage>
</organism>
<sequence length="69" mass="7185">MQLDTLGGHPAERLARGNPGQGADVGDGAATASSTSAWAAWTATYRSAIRCLSAWKLPIGRPNCTRCLV</sequence>
<evidence type="ECO:0000313" key="2">
    <source>
        <dbReference type="EMBL" id="EUA23361.1"/>
    </source>
</evidence>
<dbReference type="PATRIC" id="fig|1299334.3.peg.7632"/>
<dbReference type="AlphaFoldDB" id="X7ZWH0"/>
<evidence type="ECO:0000256" key="1">
    <source>
        <dbReference type="SAM" id="MobiDB-lite"/>
    </source>
</evidence>
<feature type="region of interest" description="Disordered" evidence="1">
    <location>
        <begin position="1"/>
        <end position="30"/>
    </location>
</feature>